<accession>A0A368F2H2</accession>
<reference evidence="2 3" key="1">
    <citation type="submission" date="2014-10" db="EMBL/GenBank/DDBJ databases">
        <title>Draft genome of the hookworm Ancylostoma caninum.</title>
        <authorList>
            <person name="Mitreva M."/>
        </authorList>
    </citation>
    <scope>NUCLEOTIDE SEQUENCE [LARGE SCALE GENOMIC DNA]</scope>
    <source>
        <strain evidence="2 3">Baltimore</strain>
    </source>
</reference>
<keyword evidence="3" id="KW-1185">Reference proteome</keyword>
<comment type="caution">
    <text evidence="2">The sequence shown here is derived from an EMBL/GenBank/DDBJ whole genome shotgun (WGS) entry which is preliminary data.</text>
</comment>
<sequence length="84" mass="9200">MHPSPGLGLSPGKPSTYEKEGSLMKDVETSLSTGAVDQSISLHVKRYMTLHGLNHRSDSEEIKHRLLQNERAKSSIFSIGSVPL</sequence>
<name>A0A368F2H2_ANCCA</name>
<dbReference type="AlphaFoldDB" id="A0A368F2H2"/>
<evidence type="ECO:0000313" key="3">
    <source>
        <dbReference type="Proteomes" id="UP000252519"/>
    </source>
</evidence>
<dbReference type="EMBL" id="JOJR01008273">
    <property type="protein sequence ID" value="RCN26304.1"/>
    <property type="molecule type" value="Genomic_DNA"/>
</dbReference>
<protein>
    <submittedName>
        <fullName evidence="2">Uncharacterized protein</fullName>
    </submittedName>
</protein>
<organism evidence="2 3">
    <name type="scientific">Ancylostoma caninum</name>
    <name type="common">Dog hookworm</name>
    <dbReference type="NCBI Taxonomy" id="29170"/>
    <lineage>
        <taxon>Eukaryota</taxon>
        <taxon>Metazoa</taxon>
        <taxon>Ecdysozoa</taxon>
        <taxon>Nematoda</taxon>
        <taxon>Chromadorea</taxon>
        <taxon>Rhabditida</taxon>
        <taxon>Rhabditina</taxon>
        <taxon>Rhabditomorpha</taxon>
        <taxon>Strongyloidea</taxon>
        <taxon>Ancylostomatidae</taxon>
        <taxon>Ancylostomatinae</taxon>
        <taxon>Ancylostoma</taxon>
    </lineage>
</organism>
<proteinExistence type="predicted"/>
<evidence type="ECO:0000256" key="1">
    <source>
        <dbReference type="SAM" id="MobiDB-lite"/>
    </source>
</evidence>
<gene>
    <name evidence="2" type="ORF">ANCCAN_27970</name>
</gene>
<evidence type="ECO:0000313" key="2">
    <source>
        <dbReference type="EMBL" id="RCN26304.1"/>
    </source>
</evidence>
<dbReference type="Proteomes" id="UP000252519">
    <property type="component" value="Unassembled WGS sequence"/>
</dbReference>
<dbReference type="OrthoDB" id="5809221at2759"/>
<feature type="region of interest" description="Disordered" evidence="1">
    <location>
        <begin position="1"/>
        <end position="21"/>
    </location>
</feature>
<feature type="compositionally biased region" description="Low complexity" evidence="1">
    <location>
        <begin position="1"/>
        <end position="15"/>
    </location>
</feature>